<accession>A0AAD6YTN5</accession>
<dbReference type="Gene3D" id="3.40.50.720">
    <property type="entry name" value="NAD(P)-binding Rossmann-like Domain"/>
    <property type="match status" value="1"/>
</dbReference>
<dbReference type="FunFam" id="3.10.290.60:FF:000002">
    <property type="entry name" value="Ubiquitin-like modifier-activating enzyme 1"/>
    <property type="match status" value="1"/>
</dbReference>
<dbReference type="GO" id="GO:0016925">
    <property type="term" value="P:protein sumoylation"/>
    <property type="evidence" value="ECO:0007669"/>
    <property type="project" value="TreeGrafter"/>
</dbReference>
<protein>
    <recommendedName>
        <fullName evidence="9">Ubiquitin-activating enzyme E1 1</fullName>
        <ecNumber evidence="4">6.2.1.45</ecNumber>
    </recommendedName>
</protein>
<dbReference type="InterPro" id="IPR042063">
    <property type="entry name" value="Ubi_acti_E1_SCCH"/>
</dbReference>
<evidence type="ECO:0000313" key="12">
    <source>
        <dbReference type="Proteomes" id="UP001219525"/>
    </source>
</evidence>
<evidence type="ECO:0000313" key="11">
    <source>
        <dbReference type="EMBL" id="KAJ7228925.1"/>
    </source>
</evidence>
<evidence type="ECO:0000256" key="9">
    <source>
        <dbReference type="ARBA" id="ARBA00073786"/>
    </source>
</evidence>
<gene>
    <name evidence="11" type="ORF">GGX14DRAFT_615897</name>
</gene>
<evidence type="ECO:0000256" key="4">
    <source>
        <dbReference type="ARBA" id="ARBA00012990"/>
    </source>
</evidence>
<dbReference type="NCBIfam" id="TIGR01408">
    <property type="entry name" value="Ube1"/>
    <property type="match status" value="1"/>
</dbReference>
<dbReference type="GO" id="GO:0019948">
    <property type="term" value="F:SUMO activating enzyme activity"/>
    <property type="evidence" value="ECO:0007669"/>
    <property type="project" value="TreeGrafter"/>
</dbReference>
<dbReference type="InterPro" id="IPR038252">
    <property type="entry name" value="UBA_E1_C_sf"/>
</dbReference>
<dbReference type="FunFam" id="1.10.10.2660:FF:000001">
    <property type="entry name" value="Ubiquitin-activating enzyme E1 1"/>
    <property type="match status" value="1"/>
</dbReference>
<dbReference type="SUPFAM" id="SSF69572">
    <property type="entry name" value="Activating enzymes of the ubiquitin-like proteins"/>
    <property type="match status" value="2"/>
</dbReference>
<dbReference type="InterPro" id="IPR042449">
    <property type="entry name" value="Ub-E1_IAD_1"/>
</dbReference>
<evidence type="ECO:0000256" key="5">
    <source>
        <dbReference type="ARBA" id="ARBA00022598"/>
    </source>
</evidence>
<dbReference type="InterPro" id="IPR018075">
    <property type="entry name" value="UBQ-activ_enz_E1"/>
</dbReference>
<dbReference type="InterPro" id="IPR019572">
    <property type="entry name" value="UBA_E1_SCCH"/>
</dbReference>
<dbReference type="Pfam" id="PF16190">
    <property type="entry name" value="E1_FCCH"/>
    <property type="match status" value="1"/>
</dbReference>
<dbReference type="CDD" id="cd01490">
    <property type="entry name" value="Ube1_repeat2"/>
    <property type="match status" value="1"/>
</dbReference>
<dbReference type="Gene3D" id="3.40.50.12550">
    <property type="entry name" value="Ubiquitin-activating enzyme E1, inactive adenylation domain, subdomain 2"/>
    <property type="match status" value="1"/>
</dbReference>
<keyword evidence="7" id="KW-0833">Ubl conjugation pathway</keyword>
<dbReference type="InterPro" id="IPR045886">
    <property type="entry name" value="ThiF/MoeB/HesA"/>
</dbReference>
<dbReference type="Pfam" id="PF16191">
    <property type="entry name" value="E1_4HB"/>
    <property type="match status" value="1"/>
</dbReference>
<feature type="domain" description="Ubiquitin-activating enzyme E1 C-terminal" evidence="10">
    <location>
        <begin position="903"/>
        <end position="1028"/>
    </location>
</feature>
<evidence type="ECO:0000256" key="1">
    <source>
        <dbReference type="ARBA" id="ARBA00000488"/>
    </source>
</evidence>
<dbReference type="PRINTS" id="PR01849">
    <property type="entry name" value="UBIQUITINACT"/>
</dbReference>
<dbReference type="Gene3D" id="3.50.50.80">
    <property type="entry name" value="Ubiquitin-activating enzyme E1, inactive adenylation domain, subdomain 1"/>
    <property type="match status" value="1"/>
</dbReference>
<keyword evidence="5" id="KW-0436">Ligase</keyword>
<comment type="similarity">
    <text evidence="3">Belongs to the ubiquitin-activating E1 family.</text>
</comment>
<comment type="pathway">
    <text evidence="2">Protein modification; protein ubiquitination.</text>
</comment>
<dbReference type="InterPro" id="IPR035985">
    <property type="entry name" value="Ubiquitin-activating_enz"/>
</dbReference>
<keyword evidence="6" id="KW-0547">Nucleotide-binding</keyword>
<dbReference type="InterPro" id="IPR032420">
    <property type="entry name" value="E1_4HB"/>
</dbReference>
<dbReference type="PANTHER" id="PTHR10953">
    <property type="entry name" value="UBIQUITIN-ACTIVATING ENZYME E1"/>
    <property type="match status" value="1"/>
</dbReference>
<evidence type="ECO:0000256" key="6">
    <source>
        <dbReference type="ARBA" id="ARBA00022741"/>
    </source>
</evidence>
<organism evidence="11 12">
    <name type="scientific">Mycena pura</name>
    <dbReference type="NCBI Taxonomy" id="153505"/>
    <lineage>
        <taxon>Eukaryota</taxon>
        <taxon>Fungi</taxon>
        <taxon>Dikarya</taxon>
        <taxon>Basidiomycota</taxon>
        <taxon>Agaricomycotina</taxon>
        <taxon>Agaricomycetes</taxon>
        <taxon>Agaricomycetidae</taxon>
        <taxon>Agaricales</taxon>
        <taxon>Marasmiineae</taxon>
        <taxon>Mycenaceae</taxon>
        <taxon>Mycena</taxon>
    </lineage>
</organism>
<dbReference type="InterPro" id="IPR000594">
    <property type="entry name" value="ThiF_NAD_FAD-bd"/>
</dbReference>
<name>A0AAD6YTN5_9AGAR</name>
<dbReference type="InterPro" id="IPR032418">
    <property type="entry name" value="E1_FCCH"/>
</dbReference>
<evidence type="ECO:0000256" key="3">
    <source>
        <dbReference type="ARBA" id="ARBA00005673"/>
    </source>
</evidence>
<dbReference type="AlphaFoldDB" id="A0AAD6YTN5"/>
<dbReference type="InterPro" id="IPR042302">
    <property type="entry name" value="E1_FCCH_sf"/>
</dbReference>
<dbReference type="SMART" id="SM00985">
    <property type="entry name" value="UBA_e1_C"/>
    <property type="match status" value="1"/>
</dbReference>
<dbReference type="EMBL" id="JARJCW010000002">
    <property type="protein sequence ID" value="KAJ7228925.1"/>
    <property type="molecule type" value="Genomic_DNA"/>
</dbReference>
<comment type="caution">
    <text evidence="11">The sequence shown here is derived from an EMBL/GenBank/DDBJ whole genome shotgun (WGS) entry which is preliminary data.</text>
</comment>
<dbReference type="FunFam" id="3.40.50.12550:FF:000001">
    <property type="entry name" value="Ubiquitin-activating enzyme E1 1"/>
    <property type="match status" value="1"/>
</dbReference>
<dbReference type="EC" id="6.2.1.45" evidence="4"/>
<evidence type="ECO:0000259" key="10">
    <source>
        <dbReference type="SMART" id="SM00985"/>
    </source>
</evidence>
<dbReference type="GO" id="GO:0005524">
    <property type="term" value="F:ATP binding"/>
    <property type="evidence" value="ECO:0007669"/>
    <property type="project" value="UniProtKB-KW"/>
</dbReference>
<reference evidence="11" key="1">
    <citation type="submission" date="2023-03" db="EMBL/GenBank/DDBJ databases">
        <title>Massive genome expansion in bonnet fungi (Mycena s.s.) driven by repeated elements and novel gene families across ecological guilds.</title>
        <authorList>
            <consortium name="Lawrence Berkeley National Laboratory"/>
            <person name="Harder C.B."/>
            <person name="Miyauchi S."/>
            <person name="Viragh M."/>
            <person name="Kuo A."/>
            <person name="Thoen E."/>
            <person name="Andreopoulos B."/>
            <person name="Lu D."/>
            <person name="Skrede I."/>
            <person name="Drula E."/>
            <person name="Henrissat B."/>
            <person name="Morin E."/>
            <person name="Kohler A."/>
            <person name="Barry K."/>
            <person name="LaButti K."/>
            <person name="Morin E."/>
            <person name="Salamov A."/>
            <person name="Lipzen A."/>
            <person name="Mereny Z."/>
            <person name="Hegedus B."/>
            <person name="Baldrian P."/>
            <person name="Stursova M."/>
            <person name="Weitz H."/>
            <person name="Taylor A."/>
            <person name="Grigoriev I.V."/>
            <person name="Nagy L.G."/>
            <person name="Martin F."/>
            <person name="Kauserud H."/>
        </authorList>
    </citation>
    <scope>NUCLEOTIDE SEQUENCE</scope>
    <source>
        <strain evidence="11">9144</strain>
    </source>
</reference>
<dbReference type="InterPro" id="IPR000011">
    <property type="entry name" value="UBQ/SUMO-activ_enz_E1-like"/>
</dbReference>
<dbReference type="GO" id="GO:0004839">
    <property type="term" value="F:ubiquitin activating enzyme activity"/>
    <property type="evidence" value="ECO:0007669"/>
    <property type="project" value="UniProtKB-EC"/>
</dbReference>
<evidence type="ECO:0000256" key="8">
    <source>
        <dbReference type="ARBA" id="ARBA00022840"/>
    </source>
</evidence>
<comment type="catalytic activity">
    <reaction evidence="1">
        <text>ATP + ubiquitin + [E1 ubiquitin-activating enzyme]-L-cysteine = AMP + diphosphate + S-ubiquitinyl-[E1 ubiquitin-activating enzyme]-L-cysteine.</text>
        <dbReference type="EC" id="6.2.1.45"/>
    </reaction>
</comment>
<dbReference type="FunFam" id="3.50.50.80:FF:000001">
    <property type="entry name" value="ubiquitin-like modifier-activating enzyme 1"/>
    <property type="match status" value="1"/>
</dbReference>
<dbReference type="GO" id="GO:0031510">
    <property type="term" value="C:SUMO activating enzyme complex"/>
    <property type="evidence" value="ECO:0007669"/>
    <property type="project" value="TreeGrafter"/>
</dbReference>
<evidence type="ECO:0000256" key="7">
    <source>
        <dbReference type="ARBA" id="ARBA00022786"/>
    </source>
</evidence>
<dbReference type="CDD" id="cd01491">
    <property type="entry name" value="Ube1_repeat1"/>
    <property type="match status" value="1"/>
</dbReference>
<dbReference type="GO" id="GO:0005737">
    <property type="term" value="C:cytoplasm"/>
    <property type="evidence" value="ECO:0007669"/>
    <property type="project" value="TreeGrafter"/>
</dbReference>
<dbReference type="Gene3D" id="1.10.10.2660">
    <property type="entry name" value="Ubiquitin-activating enzyme E1, SCCH domain"/>
    <property type="match status" value="1"/>
</dbReference>
<dbReference type="Gene3D" id="3.10.290.60">
    <property type="entry name" value="Ubiquitin-activating enzyme E1, UFD domain"/>
    <property type="match status" value="1"/>
</dbReference>
<dbReference type="FunFam" id="3.40.50.720:FF:000015">
    <property type="entry name" value="Ubiquitin-activating enzyme E1 1"/>
    <property type="match status" value="1"/>
</dbReference>
<sequence>MATPSNLDVTMDVDEPAIDEGLYSRQLYVLGHEAMKKMAASNVLIVGARGLAKDIVLAGVKSVTIFDPEPVAVQDLSTQFFLRAEDIGKSRADATVPRLAELNAYVPVRNLGGMPGQEITIDLIKGFQAVVLCNTSLNKQLEINTWTHKNDVFFIAAETRGLFGSVFNDFGSKFVCVDPTGEQPLTGMIVSVEQSAEGLVTCLDETRHGLEDGDFVTFTEVQGMAELNGCEPRRISVKGPYTFTIGDTSNFQTYKTGGIFTQVKMPKTIVFKSLQESLKAPEFFITDFAKFDRPATLHAGFQALSEFQAQHQRLPRPRNGEDAAAVVELAKKIDPEVDEKVVTELAYQATGDVAPLVAVIGGFVAQEVLKACSAKFHPMVQHMYFDSLESLPTNLPSEQDCQPSGTRYDGQIAVFGKPFQEKIANYRQFLVGSGAIGCEMLKNWSMMGLASGPKGVIQVTDLDTIEKSNLNRQFLFRAKDLGKFKAEVAAVAVADMNPDLTGKILARQDAVGPATEDIYSEEFFKNIDGITNALDNVKARLYMDQRCVFYNKSLIDSGTLGTKGNVQVVVPHVTESYGSSQDPPEKETPSCTVKNFPHAIQHTIEWARTNFDDSFVKPAQAVNAYLSEPNYLESTLKYSGQHQEQLEQILSYLVTNKPITFEECIVWARLQFEGNYANEIKQLLFSLPKDATTSSGQPFWTAPKRAPDPLVFNSNDPLHLQYIIAAANLHAFNYGLRGETDPAIFRKVADSVIVPEFTPRSGVKIQINENEPVAQSSGGGKWYNGLPPDLTAKLPAPASLAGYRLTPVEFEKDDDTNHHIDFITAASNLRAMNYNIPISDRHATKQIAGKIIPAIATTTALVTGLVCLELYKARHPQFIILPRPLIANGVLQLIDGKTKLEEYKNGFVNLALPFFGFSEPIAASKAKYGETEWTLWDRFEFNNDPTLQEIVAWFKTNHKLDITMVSQGVSMLWSSFIGKKKSDERLPMKFSKLVETVSKKPIPPHVKHLITEVMVSDEDGEDVEVPFIVVRI</sequence>
<evidence type="ECO:0000256" key="2">
    <source>
        <dbReference type="ARBA" id="ARBA00004906"/>
    </source>
</evidence>
<dbReference type="Pfam" id="PF10585">
    <property type="entry name" value="UBA_E1_SCCH"/>
    <property type="match status" value="1"/>
</dbReference>
<proteinExistence type="inferred from homology"/>
<keyword evidence="12" id="KW-1185">Reference proteome</keyword>
<dbReference type="PANTHER" id="PTHR10953:SF4">
    <property type="entry name" value="UBIQUITIN-ACTIVATING ENZYME E1 C-TERMINAL DOMAIN-CONTAINING PROTEIN"/>
    <property type="match status" value="1"/>
</dbReference>
<dbReference type="Proteomes" id="UP001219525">
    <property type="component" value="Unassembled WGS sequence"/>
</dbReference>
<dbReference type="FunFam" id="2.40.30.180:FF:000001">
    <property type="entry name" value="ubiquitin-like modifier-activating enzyme 1"/>
    <property type="match status" value="1"/>
</dbReference>
<dbReference type="Pfam" id="PF09358">
    <property type="entry name" value="E1_UFD"/>
    <property type="match status" value="1"/>
</dbReference>
<dbReference type="Gene3D" id="2.40.30.180">
    <property type="entry name" value="Ubiquitin-activating enzyme E1, FCCH domain"/>
    <property type="match status" value="1"/>
</dbReference>
<dbReference type="InterPro" id="IPR018965">
    <property type="entry name" value="Ub-activating_enz_E1_C"/>
</dbReference>
<keyword evidence="8" id="KW-0067">ATP-binding</keyword>
<dbReference type="Pfam" id="PF00899">
    <property type="entry name" value="ThiF"/>
    <property type="match status" value="1"/>
</dbReference>